<dbReference type="SUPFAM" id="SSF53955">
    <property type="entry name" value="Lysozyme-like"/>
    <property type="match status" value="1"/>
</dbReference>
<evidence type="ECO:0000256" key="11">
    <source>
        <dbReference type="HAMAP-Rule" id="MF_00766"/>
    </source>
</evidence>
<dbReference type="PANTHER" id="PTHR30400:SF0">
    <property type="entry name" value="BIOSYNTHETIC PEPTIDOGLYCAN TRANSGLYCOSYLASE"/>
    <property type="match status" value="1"/>
</dbReference>
<feature type="transmembrane region" description="Helical" evidence="11">
    <location>
        <begin position="6"/>
        <end position="30"/>
    </location>
</feature>
<name>A0A7C9GV72_9SPHN</name>
<evidence type="ECO:0000313" key="14">
    <source>
        <dbReference type="Proteomes" id="UP000481327"/>
    </source>
</evidence>
<comment type="similarity">
    <text evidence="11">Belongs to the glycosyltransferase 51 family.</text>
</comment>
<evidence type="ECO:0000256" key="1">
    <source>
        <dbReference type="ARBA" id="ARBA00022475"/>
    </source>
</evidence>
<dbReference type="EMBL" id="WIOL01000003">
    <property type="protein sequence ID" value="MQT17318.1"/>
    <property type="molecule type" value="Genomic_DNA"/>
</dbReference>
<comment type="pathway">
    <text evidence="11">Cell wall biogenesis; peptidoglycan biosynthesis.</text>
</comment>
<evidence type="ECO:0000256" key="3">
    <source>
        <dbReference type="ARBA" id="ARBA00022676"/>
    </source>
</evidence>
<comment type="function">
    <text evidence="11">Peptidoglycan polymerase that catalyzes glycan chain elongation from lipid-linked precursors.</text>
</comment>
<keyword evidence="14" id="KW-1185">Reference proteome</keyword>
<dbReference type="UniPathway" id="UPA00219"/>
<keyword evidence="4 11" id="KW-0808">Transferase</keyword>
<feature type="domain" description="Glycosyl transferase family 51" evidence="12">
    <location>
        <begin position="46"/>
        <end position="210"/>
    </location>
</feature>
<evidence type="ECO:0000256" key="7">
    <source>
        <dbReference type="ARBA" id="ARBA00022984"/>
    </source>
</evidence>
<dbReference type="InterPro" id="IPR023346">
    <property type="entry name" value="Lysozyme-like_dom_sf"/>
</dbReference>
<evidence type="ECO:0000256" key="8">
    <source>
        <dbReference type="ARBA" id="ARBA00022989"/>
    </source>
</evidence>
<evidence type="ECO:0000313" key="13">
    <source>
        <dbReference type="EMBL" id="MQT17318.1"/>
    </source>
</evidence>
<evidence type="ECO:0000259" key="12">
    <source>
        <dbReference type="Pfam" id="PF00912"/>
    </source>
</evidence>
<dbReference type="GO" id="GO:0009252">
    <property type="term" value="P:peptidoglycan biosynthetic process"/>
    <property type="evidence" value="ECO:0007669"/>
    <property type="project" value="UniProtKB-UniRule"/>
</dbReference>
<sequence length="230" mass="25044">MTGRVAIFLAKLVAVFVVASVLWVVAYRFLPVPITWPMARDAIAGKHVERDWVPLTAMAAAVPRAAIGAEDARFCDHNGFDLAAMEAAAARNAKAAAKGSAKVRGGSTISQQTAKNAFLWPGRSYVRKALEAWFTVLIETIWGKPRIMEVYLNIAEMGPGIYGVEAAARHYFNTSAANLTTAQSARLAAVLPQPVKRDAANPGRMVKRYAKRIERRARVVRTEGIDHCLA</sequence>
<protein>
    <recommendedName>
        <fullName evidence="11">Biosynthetic peptidoglycan transglycosylase</fullName>
        <ecNumber evidence="11">2.4.99.28</ecNumber>
    </recommendedName>
    <alternativeName>
        <fullName evidence="11">Glycan polymerase</fullName>
    </alternativeName>
    <alternativeName>
        <fullName evidence="11">Peptidoglycan glycosyltransferase MtgA</fullName>
        <shortName evidence="11">PGT</shortName>
    </alternativeName>
</protein>
<dbReference type="NCBIfam" id="TIGR02070">
    <property type="entry name" value="mono_pep_trsgly"/>
    <property type="match status" value="1"/>
</dbReference>
<keyword evidence="1 11" id="KW-1003">Cell membrane</keyword>
<reference evidence="13 14" key="1">
    <citation type="submission" date="2019-09" db="EMBL/GenBank/DDBJ databases">
        <title>Polymorphobacter sp. isolated from a lake in China.</title>
        <authorList>
            <person name="Liu Z."/>
        </authorList>
    </citation>
    <scope>NUCLEOTIDE SEQUENCE [LARGE SCALE GENOMIC DNA]</scope>
    <source>
        <strain evidence="13 14">D40P</strain>
    </source>
</reference>
<proteinExistence type="inferred from homology"/>
<keyword evidence="3 11" id="KW-0328">Glycosyltransferase</keyword>
<accession>A0A7C9GV72</accession>
<dbReference type="GO" id="GO:0008360">
    <property type="term" value="P:regulation of cell shape"/>
    <property type="evidence" value="ECO:0007669"/>
    <property type="project" value="UniProtKB-KW"/>
</dbReference>
<comment type="subcellular location">
    <subcellularLocation>
        <location evidence="11">Cell inner membrane</location>
        <topology evidence="11">Single-pass membrane protein</topology>
    </subcellularLocation>
</comment>
<dbReference type="OrthoDB" id="9766909at2"/>
<evidence type="ECO:0000256" key="9">
    <source>
        <dbReference type="ARBA" id="ARBA00023136"/>
    </source>
</evidence>
<gene>
    <name evidence="11 13" type="primary">mtgA</name>
    <name evidence="13" type="ORF">F3168_08590</name>
</gene>
<evidence type="ECO:0000256" key="4">
    <source>
        <dbReference type="ARBA" id="ARBA00022679"/>
    </source>
</evidence>
<keyword evidence="10 11" id="KW-0961">Cell wall biogenesis/degradation</keyword>
<keyword evidence="9 11" id="KW-0472">Membrane</keyword>
<dbReference type="Pfam" id="PF00912">
    <property type="entry name" value="Transgly"/>
    <property type="match status" value="1"/>
</dbReference>
<dbReference type="Gene3D" id="1.10.3810.10">
    <property type="entry name" value="Biosynthetic peptidoglycan transglycosylase-like"/>
    <property type="match status" value="1"/>
</dbReference>
<dbReference type="GO" id="GO:0009274">
    <property type="term" value="C:peptidoglycan-based cell wall"/>
    <property type="evidence" value="ECO:0007669"/>
    <property type="project" value="InterPro"/>
</dbReference>
<keyword evidence="5 11" id="KW-0812">Transmembrane</keyword>
<keyword evidence="8 11" id="KW-1133">Transmembrane helix</keyword>
<dbReference type="InterPro" id="IPR036950">
    <property type="entry name" value="PBP_transglycosylase"/>
</dbReference>
<comment type="catalytic activity">
    <reaction evidence="11">
        <text>[GlcNAc-(1-&gt;4)-Mur2Ac(oyl-L-Ala-gamma-D-Glu-L-Lys-D-Ala-D-Ala)](n)-di-trans,octa-cis-undecaprenyl diphosphate + beta-D-GlcNAc-(1-&gt;4)-Mur2Ac(oyl-L-Ala-gamma-D-Glu-L-Lys-D-Ala-D-Ala)-di-trans,octa-cis-undecaprenyl diphosphate = [GlcNAc-(1-&gt;4)-Mur2Ac(oyl-L-Ala-gamma-D-Glu-L-Lys-D-Ala-D-Ala)](n+1)-di-trans,octa-cis-undecaprenyl diphosphate + di-trans,octa-cis-undecaprenyl diphosphate + H(+)</text>
        <dbReference type="Rhea" id="RHEA:23708"/>
        <dbReference type="Rhea" id="RHEA-COMP:9602"/>
        <dbReference type="Rhea" id="RHEA-COMP:9603"/>
        <dbReference type="ChEBI" id="CHEBI:15378"/>
        <dbReference type="ChEBI" id="CHEBI:58405"/>
        <dbReference type="ChEBI" id="CHEBI:60033"/>
        <dbReference type="ChEBI" id="CHEBI:78435"/>
        <dbReference type="EC" id="2.4.99.28"/>
    </reaction>
</comment>
<keyword evidence="7 11" id="KW-0573">Peptidoglycan synthesis</keyword>
<dbReference type="HAMAP" id="MF_00766">
    <property type="entry name" value="PGT_MtgA"/>
    <property type="match status" value="1"/>
</dbReference>
<dbReference type="GO" id="GO:0005886">
    <property type="term" value="C:plasma membrane"/>
    <property type="evidence" value="ECO:0007669"/>
    <property type="project" value="UniProtKB-SubCell"/>
</dbReference>
<keyword evidence="2 11" id="KW-0997">Cell inner membrane</keyword>
<organism evidence="13 14">
    <name type="scientific">Sandarakinorhabdus fusca</name>
    <dbReference type="NCBI Taxonomy" id="1439888"/>
    <lineage>
        <taxon>Bacteria</taxon>
        <taxon>Pseudomonadati</taxon>
        <taxon>Pseudomonadota</taxon>
        <taxon>Alphaproteobacteria</taxon>
        <taxon>Sphingomonadales</taxon>
        <taxon>Sphingosinicellaceae</taxon>
        <taxon>Sandarakinorhabdus</taxon>
    </lineage>
</organism>
<dbReference type="GO" id="GO:0016763">
    <property type="term" value="F:pentosyltransferase activity"/>
    <property type="evidence" value="ECO:0007669"/>
    <property type="project" value="InterPro"/>
</dbReference>
<dbReference type="AlphaFoldDB" id="A0A7C9GV72"/>
<dbReference type="EC" id="2.4.99.28" evidence="11"/>
<dbReference type="RefSeq" id="WP_152577797.1">
    <property type="nucleotide sequence ID" value="NZ_JAATJI010000002.1"/>
</dbReference>
<dbReference type="GO" id="GO:0008955">
    <property type="term" value="F:peptidoglycan glycosyltransferase activity"/>
    <property type="evidence" value="ECO:0007669"/>
    <property type="project" value="UniProtKB-UniRule"/>
</dbReference>
<dbReference type="Proteomes" id="UP000481327">
    <property type="component" value="Unassembled WGS sequence"/>
</dbReference>
<dbReference type="InterPro" id="IPR011812">
    <property type="entry name" value="Pep_trsgly"/>
</dbReference>
<evidence type="ECO:0000256" key="2">
    <source>
        <dbReference type="ARBA" id="ARBA00022519"/>
    </source>
</evidence>
<dbReference type="GO" id="GO:0071555">
    <property type="term" value="P:cell wall organization"/>
    <property type="evidence" value="ECO:0007669"/>
    <property type="project" value="UniProtKB-KW"/>
</dbReference>
<evidence type="ECO:0000256" key="10">
    <source>
        <dbReference type="ARBA" id="ARBA00023316"/>
    </source>
</evidence>
<evidence type="ECO:0000256" key="6">
    <source>
        <dbReference type="ARBA" id="ARBA00022960"/>
    </source>
</evidence>
<keyword evidence="6 11" id="KW-0133">Cell shape</keyword>
<evidence type="ECO:0000256" key="5">
    <source>
        <dbReference type="ARBA" id="ARBA00022692"/>
    </source>
</evidence>
<dbReference type="InterPro" id="IPR001264">
    <property type="entry name" value="Glyco_trans_51"/>
</dbReference>
<dbReference type="PANTHER" id="PTHR30400">
    <property type="entry name" value="MONOFUNCTIONAL BIOSYNTHETIC PEPTIDOGLYCAN TRANSGLYCOSYLASE"/>
    <property type="match status" value="1"/>
</dbReference>
<comment type="caution">
    <text evidence="13">The sequence shown here is derived from an EMBL/GenBank/DDBJ whole genome shotgun (WGS) entry which is preliminary data.</text>
</comment>